<dbReference type="SUPFAM" id="SSF51569">
    <property type="entry name" value="Aldolase"/>
    <property type="match status" value="1"/>
</dbReference>
<protein>
    <submittedName>
        <fullName evidence="2">Deoxyribose-phosphate aldolase</fullName>
    </submittedName>
</protein>
<organism evidence="2 3">
    <name type="scientific">Agromyces intestinalis</name>
    <dbReference type="NCBI Taxonomy" id="2592652"/>
    <lineage>
        <taxon>Bacteria</taxon>
        <taxon>Bacillati</taxon>
        <taxon>Actinomycetota</taxon>
        <taxon>Actinomycetes</taxon>
        <taxon>Micrococcales</taxon>
        <taxon>Microbacteriaceae</taxon>
        <taxon>Agromyces</taxon>
    </lineage>
</organism>
<feature type="domain" description="Cgl0159-like" evidence="1">
    <location>
        <begin position="45"/>
        <end position="295"/>
    </location>
</feature>
<dbReference type="Proteomes" id="UP000324678">
    <property type="component" value="Chromosome"/>
</dbReference>
<dbReference type="OrthoDB" id="3726202at2"/>
<dbReference type="InterPro" id="IPR013785">
    <property type="entry name" value="Aldolase_TIM"/>
</dbReference>
<name>A0A5C1YFD6_9MICO</name>
<evidence type="ECO:0000259" key="1">
    <source>
        <dbReference type="Pfam" id="PF22649"/>
    </source>
</evidence>
<dbReference type="RefSeq" id="WP_149160409.1">
    <property type="nucleotide sequence ID" value="NZ_CP043505.1"/>
</dbReference>
<dbReference type="InterPro" id="IPR054574">
    <property type="entry name" value="Cgl0159_dom"/>
</dbReference>
<gene>
    <name evidence="2" type="ORF">FLP10_08115</name>
</gene>
<accession>A0A5C1YFD6</accession>
<dbReference type="AlphaFoldDB" id="A0A5C1YFD6"/>
<evidence type="ECO:0000313" key="3">
    <source>
        <dbReference type="Proteomes" id="UP000324678"/>
    </source>
</evidence>
<dbReference type="Gene3D" id="3.20.20.70">
    <property type="entry name" value="Aldolase class I"/>
    <property type="match status" value="1"/>
</dbReference>
<reference evidence="2 3" key="1">
    <citation type="submission" date="2019-09" db="EMBL/GenBank/DDBJ databases">
        <title>Genome sequencing of strain KACC 19306.</title>
        <authorList>
            <person name="Heo J."/>
            <person name="Kim S.-J."/>
            <person name="Kim J.-S."/>
            <person name="Hong S.-B."/>
            <person name="Kwon S.-W."/>
        </authorList>
    </citation>
    <scope>NUCLEOTIDE SEQUENCE [LARGE SCALE GENOMIC DNA]</scope>
    <source>
        <strain evidence="2 3">KACC 19306</strain>
    </source>
</reference>
<evidence type="ECO:0000313" key="2">
    <source>
        <dbReference type="EMBL" id="QEO14388.1"/>
    </source>
</evidence>
<sequence length="307" mass="32157">MPSTDDWFLHPDGYAEIRRIRASEPAAVAAAHAARTRRPLLGDDGRLFLIAADHPARGALGIGGDPMAMADRIRMLDRLALALSRPGVDGVLGTPDVIDDLALLGVLDGKVAAGSMNRGGLRGAVFELDDRYTAYDVPAIVRDRLDFAKCLLRIDLRDPATVVTLEATAAAVSAAAAAEVPIMLEPFMSRTRGGVVENDLTADAVITAVGIAAALGTSSAYSWMKLPVVPDMERVMAATTLPTLLLGGDRADDPDAAYSSWEHALSLPGVRGLVVGRNLLAPPGGDVAAAVDQAARMVRPAIADARR</sequence>
<dbReference type="Pfam" id="PF22649">
    <property type="entry name" value="Cgl0159"/>
    <property type="match status" value="1"/>
</dbReference>
<keyword evidence="3" id="KW-1185">Reference proteome</keyword>
<dbReference type="EMBL" id="CP043505">
    <property type="protein sequence ID" value="QEO14388.1"/>
    <property type="molecule type" value="Genomic_DNA"/>
</dbReference>
<proteinExistence type="predicted"/>
<dbReference type="KEGG" id="ail:FLP10_08115"/>